<dbReference type="EMBL" id="JAZAQF010000078">
    <property type="protein sequence ID" value="MFG3818659.1"/>
    <property type="molecule type" value="Genomic_DNA"/>
</dbReference>
<name>A0ABW7CBZ7_9CYAN</name>
<dbReference type="InterPro" id="IPR001173">
    <property type="entry name" value="Glyco_trans_2-like"/>
</dbReference>
<dbReference type="Proteomes" id="UP001604335">
    <property type="component" value="Unassembled WGS sequence"/>
</dbReference>
<comment type="caution">
    <text evidence="3">The sequence shown here is derived from an EMBL/GenBank/DDBJ whole genome shotgun (WGS) entry which is preliminary data.</text>
</comment>
<dbReference type="Pfam" id="PF00535">
    <property type="entry name" value="Glycos_transf_2"/>
    <property type="match status" value="1"/>
</dbReference>
<dbReference type="SUPFAM" id="SSF53448">
    <property type="entry name" value="Nucleotide-diphospho-sugar transferases"/>
    <property type="match status" value="1"/>
</dbReference>
<keyword evidence="1" id="KW-0812">Transmembrane</keyword>
<dbReference type="PANTHER" id="PTHR43685">
    <property type="entry name" value="GLYCOSYLTRANSFERASE"/>
    <property type="match status" value="1"/>
</dbReference>
<proteinExistence type="predicted"/>
<organism evidence="3 4">
    <name type="scientific">Limnothrix redekei LRLZ20PSL1</name>
    <dbReference type="NCBI Taxonomy" id="3112953"/>
    <lineage>
        <taxon>Bacteria</taxon>
        <taxon>Bacillati</taxon>
        <taxon>Cyanobacteriota</taxon>
        <taxon>Cyanophyceae</taxon>
        <taxon>Pseudanabaenales</taxon>
        <taxon>Pseudanabaenaceae</taxon>
        <taxon>Limnothrix</taxon>
    </lineage>
</organism>
<dbReference type="InterPro" id="IPR050834">
    <property type="entry name" value="Glycosyltransf_2"/>
</dbReference>
<evidence type="ECO:0000256" key="1">
    <source>
        <dbReference type="SAM" id="Phobius"/>
    </source>
</evidence>
<dbReference type="Gene3D" id="3.90.550.10">
    <property type="entry name" value="Spore Coat Polysaccharide Biosynthesis Protein SpsA, Chain A"/>
    <property type="match status" value="1"/>
</dbReference>
<dbReference type="PANTHER" id="PTHR43685:SF11">
    <property type="entry name" value="GLYCOSYLTRANSFERASE TAGX-RELATED"/>
    <property type="match status" value="1"/>
</dbReference>
<gene>
    <name evidence="3" type="ORF">VPK24_13500</name>
</gene>
<keyword evidence="1" id="KW-1133">Transmembrane helix</keyword>
<dbReference type="RefSeq" id="WP_393014131.1">
    <property type="nucleotide sequence ID" value="NZ_JAZAQF010000078.1"/>
</dbReference>
<keyword evidence="1" id="KW-0472">Membrane</keyword>
<feature type="domain" description="Glycosyltransferase 2-like" evidence="2">
    <location>
        <begin position="4"/>
        <end position="143"/>
    </location>
</feature>
<reference evidence="4" key="1">
    <citation type="journal article" date="2024" name="Algal Res.">
        <title>Biochemical, toxicological and genomic investigation of a high-biomass producing Limnothrix strain isolated from Italian shallow drinking water reservoir.</title>
        <authorList>
            <person name="Simonazzi M."/>
            <person name="Shishido T.K."/>
            <person name="Delbaje E."/>
            <person name="Wahlsten M."/>
            <person name="Fewer D.P."/>
            <person name="Sivonen K."/>
            <person name="Pezzolesi L."/>
            <person name="Pistocchi R."/>
        </authorList>
    </citation>
    <scope>NUCLEOTIDE SEQUENCE [LARGE SCALE GENOMIC DNA]</scope>
    <source>
        <strain evidence="4">LRLZ20PSL1</strain>
    </source>
</reference>
<evidence type="ECO:0000313" key="3">
    <source>
        <dbReference type="EMBL" id="MFG3818659.1"/>
    </source>
</evidence>
<keyword evidence="4" id="KW-1185">Reference proteome</keyword>
<accession>A0ABW7CBZ7</accession>
<protein>
    <submittedName>
        <fullName evidence="3">Glycosyltransferase family 2 protein</fullName>
    </submittedName>
</protein>
<feature type="transmembrane region" description="Helical" evidence="1">
    <location>
        <begin position="249"/>
        <end position="272"/>
    </location>
</feature>
<sequence>MKVSICVATYKRQDLLHQLILSLQALKFEQIATPEIEIIVVDNDANGSARETVSTWQESSRWPIRYDVEMRSGVTYARNRTIQNAAEDSDFIAIIDDDEQACHSWLEALLTTQAQFQADIVGGPILPVFQSNQVPNWIHQGEFFAPPAYKTGQNLHVAFTNNVLLPAPYLKQMPCVFDERFAVGGGEDTHLFMRLHQAGLKIVWSAEAIAYESIPASRTTFQWLLRRNYWGWSIYSLVEKELYPQPKIFLVRLCKGLALMILGILALIPGLLRGKHHLYRACIRTAQGAGTIMGLLGRRTTWV</sequence>
<evidence type="ECO:0000259" key="2">
    <source>
        <dbReference type="Pfam" id="PF00535"/>
    </source>
</evidence>
<dbReference type="InterPro" id="IPR029044">
    <property type="entry name" value="Nucleotide-diphossugar_trans"/>
</dbReference>
<evidence type="ECO:0000313" key="4">
    <source>
        <dbReference type="Proteomes" id="UP001604335"/>
    </source>
</evidence>